<dbReference type="AlphaFoldDB" id="A0A0E9UKU4"/>
<proteinExistence type="predicted"/>
<evidence type="ECO:0000313" key="1">
    <source>
        <dbReference type="EMBL" id="JAH65870.1"/>
    </source>
</evidence>
<accession>A0A0E9UKU4</accession>
<organism evidence="1">
    <name type="scientific">Anguilla anguilla</name>
    <name type="common">European freshwater eel</name>
    <name type="synonym">Muraena anguilla</name>
    <dbReference type="NCBI Taxonomy" id="7936"/>
    <lineage>
        <taxon>Eukaryota</taxon>
        <taxon>Metazoa</taxon>
        <taxon>Chordata</taxon>
        <taxon>Craniata</taxon>
        <taxon>Vertebrata</taxon>
        <taxon>Euteleostomi</taxon>
        <taxon>Actinopterygii</taxon>
        <taxon>Neopterygii</taxon>
        <taxon>Teleostei</taxon>
        <taxon>Anguilliformes</taxon>
        <taxon>Anguillidae</taxon>
        <taxon>Anguilla</taxon>
    </lineage>
</organism>
<protein>
    <submittedName>
        <fullName evidence="1">Uncharacterized protein</fullName>
    </submittedName>
</protein>
<name>A0A0E9UKU4_ANGAN</name>
<sequence length="28" mass="3227">MLITRQIYKKTSTLTGTQITRAFISLLK</sequence>
<dbReference type="EMBL" id="GBXM01042707">
    <property type="protein sequence ID" value="JAH65870.1"/>
    <property type="molecule type" value="Transcribed_RNA"/>
</dbReference>
<reference evidence="1" key="2">
    <citation type="journal article" date="2015" name="Fish Shellfish Immunol.">
        <title>Early steps in the European eel (Anguilla anguilla)-Vibrio vulnificus interaction in the gills: Role of the RtxA13 toxin.</title>
        <authorList>
            <person name="Callol A."/>
            <person name="Pajuelo D."/>
            <person name="Ebbesson L."/>
            <person name="Teles M."/>
            <person name="MacKenzie S."/>
            <person name="Amaro C."/>
        </authorList>
    </citation>
    <scope>NUCLEOTIDE SEQUENCE</scope>
</reference>
<reference evidence="1" key="1">
    <citation type="submission" date="2014-11" db="EMBL/GenBank/DDBJ databases">
        <authorList>
            <person name="Amaro Gonzalez C."/>
        </authorList>
    </citation>
    <scope>NUCLEOTIDE SEQUENCE</scope>
</reference>